<evidence type="ECO:0000313" key="4">
    <source>
        <dbReference type="Proteomes" id="UP001156882"/>
    </source>
</evidence>
<dbReference type="SUPFAM" id="SSF46785">
    <property type="entry name" value="Winged helix' DNA-binding domain"/>
    <property type="match status" value="1"/>
</dbReference>
<comment type="caution">
    <text evidence="3">The sequence shown here is derived from an EMBL/GenBank/DDBJ whole genome shotgun (WGS) entry which is preliminary data.</text>
</comment>
<keyword evidence="4" id="KW-1185">Reference proteome</keyword>
<dbReference type="PANTHER" id="PTHR33164:SF106">
    <property type="entry name" value="TRANSCRIPTIONAL REGULATORY PROTEIN"/>
    <property type="match status" value="1"/>
</dbReference>
<feature type="region of interest" description="Disordered" evidence="1">
    <location>
        <begin position="101"/>
        <end position="120"/>
    </location>
</feature>
<dbReference type="InterPro" id="IPR036390">
    <property type="entry name" value="WH_DNA-bd_sf"/>
</dbReference>
<accession>A0ABQ6CNX4</accession>
<dbReference type="InterPro" id="IPR000835">
    <property type="entry name" value="HTH_MarR-typ"/>
</dbReference>
<dbReference type="SMART" id="SM00347">
    <property type="entry name" value="HTH_MARR"/>
    <property type="match status" value="1"/>
</dbReference>
<dbReference type="InterPro" id="IPR036388">
    <property type="entry name" value="WH-like_DNA-bd_sf"/>
</dbReference>
<dbReference type="Proteomes" id="UP001156882">
    <property type="component" value="Unassembled WGS sequence"/>
</dbReference>
<sequence>MSIIAGRGPVAVGEIARAVNLTRGAATTALDRVERQGFARRVRDPSDRRGVLMEMTEKARAEAGAIWGPVVSAGEEMMGGYTDSELEVVLRYLREARAVQLENLAQPTGTGPAKSRLSRT</sequence>
<evidence type="ECO:0000313" key="3">
    <source>
        <dbReference type="EMBL" id="GLS20414.1"/>
    </source>
</evidence>
<dbReference type="EMBL" id="BSPC01000028">
    <property type="protein sequence ID" value="GLS20414.1"/>
    <property type="molecule type" value="Genomic_DNA"/>
</dbReference>
<reference evidence="4" key="1">
    <citation type="journal article" date="2019" name="Int. J. Syst. Evol. Microbiol.">
        <title>The Global Catalogue of Microorganisms (GCM) 10K type strain sequencing project: providing services to taxonomists for standard genome sequencing and annotation.</title>
        <authorList>
            <consortium name="The Broad Institute Genomics Platform"/>
            <consortium name="The Broad Institute Genome Sequencing Center for Infectious Disease"/>
            <person name="Wu L."/>
            <person name="Ma J."/>
        </authorList>
    </citation>
    <scope>NUCLEOTIDE SEQUENCE [LARGE SCALE GENOMIC DNA]</scope>
    <source>
        <strain evidence="4">NBRC 101365</strain>
    </source>
</reference>
<name>A0ABQ6CNX4_9HYPH</name>
<evidence type="ECO:0000259" key="2">
    <source>
        <dbReference type="PROSITE" id="PS50995"/>
    </source>
</evidence>
<feature type="domain" description="HTH marR-type" evidence="2">
    <location>
        <begin position="1"/>
        <end position="98"/>
    </location>
</feature>
<gene>
    <name evidence="3" type="ORF">GCM10007874_34310</name>
</gene>
<dbReference type="PROSITE" id="PS50995">
    <property type="entry name" value="HTH_MARR_2"/>
    <property type="match status" value="1"/>
</dbReference>
<organism evidence="3 4">
    <name type="scientific">Labrys miyagiensis</name>
    <dbReference type="NCBI Taxonomy" id="346912"/>
    <lineage>
        <taxon>Bacteria</taxon>
        <taxon>Pseudomonadati</taxon>
        <taxon>Pseudomonadota</taxon>
        <taxon>Alphaproteobacteria</taxon>
        <taxon>Hyphomicrobiales</taxon>
        <taxon>Xanthobacteraceae</taxon>
        <taxon>Labrys</taxon>
    </lineage>
</organism>
<dbReference type="Gene3D" id="1.10.10.10">
    <property type="entry name" value="Winged helix-like DNA-binding domain superfamily/Winged helix DNA-binding domain"/>
    <property type="match status" value="1"/>
</dbReference>
<dbReference type="PANTHER" id="PTHR33164">
    <property type="entry name" value="TRANSCRIPTIONAL REGULATOR, MARR FAMILY"/>
    <property type="match status" value="1"/>
</dbReference>
<dbReference type="Pfam" id="PF01047">
    <property type="entry name" value="MarR"/>
    <property type="match status" value="1"/>
</dbReference>
<proteinExistence type="predicted"/>
<dbReference type="PRINTS" id="PR00598">
    <property type="entry name" value="HTHMARR"/>
</dbReference>
<evidence type="ECO:0000256" key="1">
    <source>
        <dbReference type="SAM" id="MobiDB-lite"/>
    </source>
</evidence>
<protein>
    <recommendedName>
        <fullName evidence="2">HTH marR-type domain-containing protein</fullName>
    </recommendedName>
</protein>
<dbReference type="InterPro" id="IPR039422">
    <property type="entry name" value="MarR/SlyA-like"/>
</dbReference>